<keyword evidence="1" id="KW-1133">Transmembrane helix</keyword>
<accession>A0ABS1SJE4</accession>
<dbReference type="EMBL" id="QYAC01000005">
    <property type="protein sequence ID" value="MBL3679604.1"/>
    <property type="molecule type" value="Genomic_DNA"/>
</dbReference>
<gene>
    <name evidence="2" type="ORF">D3230_09920</name>
</gene>
<keyword evidence="1" id="KW-0812">Transmembrane</keyword>
<feature type="transmembrane region" description="Helical" evidence="1">
    <location>
        <begin position="76"/>
        <end position="94"/>
    </location>
</feature>
<keyword evidence="1" id="KW-0472">Membrane</keyword>
<dbReference type="Pfam" id="PF10823">
    <property type="entry name" value="DUF2568"/>
    <property type="match status" value="1"/>
</dbReference>
<protein>
    <submittedName>
        <fullName evidence="2">DUF2568 domain-containing protein</fullName>
    </submittedName>
</protein>
<comment type="caution">
    <text evidence="2">The sequence shown here is derived from an EMBL/GenBank/DDBJ whole genome shotgun (WGS) entry which is preliminary data.</text>
</comment>
<organism evidence="2 3">
    <name type="scientific">Leucobacter chromiireducens subsp. solipictus</name>
    <dbReference type="NCBI Taxonomy" id="398235"/>
    <lineage>
        <taxon>Bacteria</taxon>
        <taxon>Bacillati</taxon>
        <taxon>Actinomycetota</taxon>
        <taxon>Actinomycetes</taxon>
        <taxon>Micrococcales</taxon>
        <taxon>Microbacteriaceae</taxon>
        <taxon>Leucobacter</taxon>
    </lineage>
</organism>
<proteinExistence type="predicted"/>
<reference evidence="2 3" key="1">
    <citation type="submission" date="2018-09" db="EMBL/GenBank/DDBJ databases">
        <title>Comparative genomics of Leucobacter spp.</title>
        <authorList>
            <person name="Reis A.C."/>
            <person name="Kolvenbach B.A."/>
            <person name="Corvini P.F.X."/>
            <person name="Nunes O.C."/>
        </authorList>
    </citation>
    <scope>NUCLEOTIDE SEQUENCE [LARGE SCALE GENOMIC DNA]</scope>
    <source>
        <strain evidence="2 3">TAN 31504</strain>
    </source>
</reference>
<feature type="transmembrane region" description="Helical" evidence="1">
    <location>
        <begin position="106"/>
        <end position="124"/>
    </location>
</feature>
<name>A0ABS1SJE4_9MICO</name>
<dbReference type="InterPro" id="IPR021214">
    <property type="entry name" value="DUF2568"/>
</dbReference>
<dbReference type="Proteomes" id="UP001645859">
    <property type="component" value="Unassembled WGS sequence"/>
</dbReference>
<feature type="transmembrane region" description="Helical" evidence="1">
    <location>
        <begin position="130"/>
        <end position="148"/>
    </location>
</feature>
<evidence type="ECO:0000313" key="3">
    <source>
        <dbReference type="Proteomes" id="UP001645859"/>
    </source>
</evidence>
<feature type="transmembrane region" description="Helical" evidence="1">
    <location>
        <begin position="53"/>
        <end position="70"/>
    </location>
</feature>
<sequence>MDHLRAEGLYHGNRAVLRHRSGAPRAAGTMEGVTSSTSQPAAPNATLQLVRGLFQLAAIVIITVWGFLAWPLPFPGIFTGLGMLALAVLLWALFLSPRPVLRVDRFAAALFELLLLAAAVGALLDFGLFWVWPVLFGVAGAALGYLVSRRPR</sequence>
<evidence type="ECO:0000256" key="1">
    <source>
        <dbReference type="SAM" id="Phobius"/>
    </source>
</evidence>
<evidence type="ECO:0000313" key="2">
    <source>
        <dbReference type="EMBL" id="MBL3679604.1"/>
    </source>
</evidence>
<keyword evidence="3" id="KW-1185">Reference proteome</keyword>